<organism evidence="4 5">
    <name type="scientific">Candidatus Anaerobiospirillum pullicola</name>
    <dbReference type="NCBI Taxonomy" id="2838451"/>
    <lineage>
        <taxon>Bacteria</taxon>
        <taxon>Pseudomonadati</taxon>
        <taxon>Pseudomonadota</taxon>
        <taxon>Gammaproteobacteria</taxon>
        <taxon>Aeromonadales</taxon>
        <taxon>Succinivibrionaceae</taxon>
        <taxon>Anaerobiospirillum</taxon>
    </lineage>
</organism>
<proteinExistence type="predicted"/>
<evidence type="ECO:0000256" key="1">
    <source>
        <dbReference type="SAM" id="MobiDB-lite"/>
    </source>
</evidence>
<dbReference type="PROSITE" id="PS51208">
    <property type="entry name" value="AUTOTRANSPORTER"/>
    <property type="match status" value="1"/>
</dbReference>
<dbReference type="EMBL" id="JAHLFE010000128">
    <property type="protein sequence ID" value="MBU3844473.1"/>
    <property type="molecule type" value="Genomic_DNA"/>
</dbReference>
<name>A0A948TH07_9GAMM</name>
<dbReference type="SMART" id="SM00869">
    <property type="entry name" value="Autotransporter"/>
    <property type="match status" value="1"/>
</dbReference>
<feature type="domain" description="Autotransporter" evidence="3">
    <location>
        <begin position="3061"/>
        <end position="3340"/>
    </location>
</feature>
<sequence length="3340" mass="342530">MKPSNNALTFLRAQYRAIYGRAYFKGLASIMVVSSALATPVAHAALTNNNDSDASNATSHATATDTTDELNLHALLNGEQSSLSATEQAAATASEIAYNSATQQAQNLLQPRALPTAAPAVNGDPAAMPMPMAVGDPTGPGLDWDTFPGNTGDTQNYVNSNRIYNSSTWYHHVNIASGATVNVVTTNSGNQAYDNYSKLVVGSDDDEATTTQLNMAAGSTLNLNDNTALQINGNGSNTLGGNINLNAVSEGSQAIISVGMATPTAEQVNNKITVGGNINVGSGAGTAAIYAPNIDLQGDITVNEGGTLLLDGALKDINPTDLNANHGAGTFTGHSTDVTIAEGGRVVVGKGDTETGTKSKLDLGDGTSNLSGTGTLEVQGTAVLTETILDNFTTATGPDPNAPTGNVYLTSGGRLELKAGNGQGSADPIELTDYQFGTTEGEGQISVNASGDTNTLAGDNLSVSSSIAPEGGQDLNLDLEATDLTLGGGTGFNSAEESLGYRTAVTQNVTFKPDADTNQTFHLQDGVTLDGGAHNGQTGTGTGTSTGDVVLVGGANNLDNAYRVAQGNYTHSGSITLSGGTLAVGANDNYSGDATMALNGDTTKLVIDNTNAANTIVIASNTADSEAVLDLSSGSATALELKRGNNLTSIQIGTPGTLDGSGSSELKLTADQFNTLLNVDKASGNGANVVLAGNGVLQVPNGAGTANPADPGNTVANLATSQLQKITNNNQATQTDMIYFNQGGRLQGEDLQLRNDGTNLDIGQGTVAATNRLDLVQNGTTSGDFVITSGNIETSDLTSTDGSVATVQVGNGNADPAQVTLTAKADGSTGNIGLNININGDGPGESSLNFKNGTWNVDATEADHSITLTGPNAHLNIGDDREASGADVTISNLKINQSTVNIAGNSDLSFTGVTDLSDGNLTGTGDLHVKTGATTILNEDSLSTFTQHGTTEPAGGRVILEGGELDLEATDTAQPIVLNDYSQGAADSDNADIVVTQESTIGADALTVNDKLKDEWKDTVNLKVGDLYLGGKADTDYSSSLNFKEATVSNSVTFSPSTNTDPENPTVADTNFYLHDHITVNAVGNGNSDQATSIGDAHIRDLGNGTNDPTYQVLGGTVTHVTTNTTTDQPGQFDISNAGVQIGGADNTSTAFGHDATLQFAHNTDAGAGNTSVTDVTIASGSSIKVVGNGGDSTSTLDLTGANAIHVTGTNNLINVGTTTAEALANGSTKVELAEQAGIAAPADSVFAVQDTQLSELLQTGADGTRDSAAADNVTVVLGQTGALRIDATTVPSDPADPGSPQVPSNTSLDISFLGTTDTSANPAPTLDGNKIYFDRGGRIEGDALSLTQNNTTTNVNLNIGEGTISADNLAFSNSYNGGSDFVVEQGTLEVGSSLNGMNGSKLQLGTGSGSGEANLNLGTFDATLAADGTGNTLINVTPDSATTAGDVNTTIVMAGNASVNVNAGTWNLNNIEVSGTGNTINVGFEGNNGEVPTIDNGDGTSSVLTAEVTAESINVGDGNTLNINTNGIATFTDYKNTSGGTTIVDGKLVIADEGEGSFLEGTVSGSGEIEVQGTAYLTHNLLNTFTGNSGTFTLNEGTADFTRDPNAATLDMNQFTFSEDYNNPDADFNIIATKTESGADGTPVSVPADASVIKGTDVLISNSLVENNQVSAGTTDQLNLDIHATDVTLGGGENFNSAEQVFGYHQLVTQNATFKTDSGAAADTAFTLHDGIAFVATDETTGQATTGTSTGNVIVKGGTDNDFKSFNVAAGHITHSGDLTLDGGSLMVGTSEETRTNLDVADADASFTMATGSKLTIDNTNAPNSIKVQSNGYGSTSTLNLSQIDVDLKRGNNLTTITVGSGEMDVHAPTDALLQINNADGLLDLDSTPTADQQGVAVVLTGNGALEMVNKSGEQAVLDVSNIDGYSTTPQSDRVIFSGGGMIIGQDFKVTNADANTDKALDLGLGTIKAEKLTLDNAFKNADGTNANLALAAGRVIVGQELSSTSNTIQIGNSNSNTDYPAELHLGYFATQEAGSSLVDESAASKSTGVVNGNLIIDGNNAPLADYNAVGLGQVNTNAVVHVDYGKWTVADPTGTPESGQSYALGDVTVQNGGFLEIGAVDGTGAPYALESEDINGDGIPEVNYAEATLQGDELLLDGAMMAVHKNGHAYFNSYSHINGSVAIIEGESYFNGEVNIDTNPDSVFYIIGRNAGAYHDRTIANNQIHVDDASDTVTTSGINKVYVLGEGGTLGFDMAASNDFSLNQIQQLRQQLIHQNTGEVVEGGYIDLGDATTSAVAVTEKSYQTQGITRGEIDYTTSSGDLAAIKDMIFANTSHATLVNVEDDDVLDVGTVGNIEVNNGGQYFTVKDVDLAGANSSPYPKDTTTHYFAVNENGTLIGANVQSEGHFGLHGGGTIGTINLADGTATTDTELVIKSESGDTTNITAVNSSGNNTVMAVFGEGQTVIGSGASEAGRGTITVGTLDVNANLLANNAVTVNERLESTYSKENGDKLLDVNSLEVNGTTNYYNRLDVFNNAEFNATVSSIDGLEVGADGATSLHGQNTFRKNVNFNGATFLAATSNTTVNGTANFNGETSLAGDLTLGENGQANFVGYVEQANTSTFNASGAGNKVSFDNSADSSKASVLGGSNNFYDATFKGNNLISGTLNAETVTVDGKFQILGENAVANVTNLYGTDTNTVIQVGQDSQNPVDNPSGGSYDTATGSLQVTNLDLKGGTLYVDPDYGEKTAFAAIDNVAAGVNGNIIVGKNAVVGFGGDLTDLETTIANYQTDEGSLDPSQYGAILVVNKPITVQDGHYIAVTSADEQKTVAEVEKWRGDDDMVLSDNSAIIINMEAFNAAANEAQQLASANTANGMPMAMKAAGSSATAGITFENNGATVRSEGGTVILDGAYDATKTTQVFQTADNTGVTVVGKDIEVRSQSDRFIATINTGENRGAVEFIYNDNANNSGTSDAIDDAIKDNFENGQSNNNSSGSTGTGNSNTIKPKPYSSYLQKIAQTDAKALESTSRMATFGGAVAASLRTGQAAAEAMQARFTPQAQGSSTVGIWATPTYVRTEGDGYNADGLSYGHDMDLTGMSLGAEVNLNPTVKLGAMVSIGTGSADGKGAASTVSNDFDYYGAGVYVGADSDSFSVIGDLSYTVVDNDVTDSNAADKTSASFYSTNLSAGVTGKMKLNLGGFNVAPHVGMRYSRVEVDDYGIKSNLAGGTVAQSTSSTMNLLSIPVGVEISRDIQLSTWSLKPMVDFTVTGNFGDTDFNNSVSYQGTKPINLQGEVVDDITYGVKAGLEASSGALKFGIGVGYTGSDKSDELNVGANIKYEF</sequence>
<evidence type="ECO:0000256" key="2">
    <source>
        <dbReference type="SAM" id="SignalP"/>
    </source>
</evidence>
<reference evidence="4" key="1">
    <citation type="journal article" date="2021" name="PeerJ">
        <title>Extensive microbial diversity within the chicken gut microbiome revealed by metagenomics and culture.</title>
        <authorList>
            <person name="Gilroy R."/>
            <person name="Ravi A."/>
            <person name="Getino M."/>
            <person name="Pursley I."/>
            <person name="Horton D.L."/>
            <person name="Alikhan N.F."/>
            <person name="Baker D."/>
            <person name="Gharbi K."/>
            <person name="Hall N."/>
            <person name="Watson M."/>
            <person name="Adriaenssens E.M."/>
            <person name="Foster-Nyarko E."/>
            <person name="Jarju S."/>
            <person name="Secka A."/>
            <person name="Antonio M."/>
            <person name="Oren A."/>
            <person name="Chaudhuri R.R."/>
            <person name="La Ragione R."/>
            <person name="Hildebrand F."/>
            <person name="Pallen M.J."/>
        </authorList>
    </citation>
    <scope>NUCLEOTIDE SEQUENCE</scope>
    <source>
        <strain evidence="4">378</strain>
    </source>
</reference>
<evidence type="ECO:0000313" key="5">
    <source>
        <dbReference type="Proteomes" id="UP000733611"/>
    </source>
</evidence>
<accession>A0A948TH07</accession>
<keyword evidence="2" id="KW-0732">Signal</keyword>
<evidence type="ECO:0000259" key="3">
    <source>
        <dbReference type="PROSITE" id="PS51208"/>
    </source>
</evidence>
<feature type="signal peptide" evidence="2">
    <location>
        <begin position="1"/>
        <end position="44"/>
    </location>
</feature>
<dbReference type="InterPro" id="IPR005546">
    <property type="entry name" value="Autotransporte_beta"/>
</dbReference>
<reference evidence="4" key="2">
    <citation type="submission" date="2021-04" db="EMBL/GenBank/DDBJ databases">
        <authorList>
            <person name="Gilroy R."/>
        </authorList>
    </citation>
    <scope>NUCLEOTIDE SEQUENCE</scope>
    <source>
        <strain evidence="4">378</strain>
    </source>
</reference>
<dbReference type="Proteomes" id="UP000733611">
    <property type="component" value="Unassembled WGS sequence"/>
</dbReference>
<feature type="region of interest" description="Disordered" evidence="1">
    <location>
        <begin position="2982"/>
        <end position="3007"/>
    </location>
</feature>
<comment type="caution">
    <text evidence="4">The sequence shown here is derived from an EMBL/GenBank/DDBJ whole genome shotgun (WGS) entry which is preliminary data.</text>
</comment>
<feature type="compositionally biased region" description="Low complexity" evidence="1">
    <location>
        <begin position="2989"/>
        <end position="3004"/>
    </location>
</feature>
<feature type="chain" id="PRO_5037945656" evidence="2">
    <location>
        <begin position="45"/>
        <end position="3340"/>
    </location>
</feature>
<dbReference type="InterPro" id="IPR036709">
    <property type="entry name" value="Autotransporte_beta_dom_sf"/>
</dbReference>
<gene>
    <name evidence="4" type="ORF">H9847_06345</name>
</gene>
<dbReference type="SUPFAM" id="SSF103515">
    <property type="entry name" value="Autotransporter"/>
    <property type="match status" value="1"/>
</dbReference>
<protein>
    <submittedName>
        <fullName evidence="4">Autotransporter outer membrane beta-barrel domain-containing protein</fullName>
    </submittedName>
</protein>
<evidence type="ECO:0000313" key="4">
    <source>
        <dbReference type="EMBL" id="MBU3844473.1"/>
    </source>
</evidence>